<dbReference type="Pfam" id="PF13469">
    <property type="entry name" value="Sulfotransfer_3"/>
    <property type="match status" value="1"/>
</dbReference>
<gene>
    <name evidence="1" type="ORF">PPSIR1_25886</name>
</gene>
<evidence type="ECO:0008006" key="3">
    <source>
        <dbReference type="Google" id="ProtNLM"/>
    </source>
</evidence>
<dbReference type="InterPro" id="IPR027417">
    <property type="entry name" value="P-loop_NTPase"/>
</dbReference>
<accession>A6FZJ1</accession>
<name>A6FZJ1_9BACT</name>
<dbReference type="STRING" id="391625.PPSIR1_25886"/>
<keyword evidence="2" id="KW-1185">Reference proteome</keyword>
<evidence type="ECO:0000313" key="2">
    <source>
        <dbReference type="Proteomes" id="UP000005801"/>
    </source>
</evidence>
<evidence type="ECO:0000313" key="1">
    <source>
        <dbReference type="EMBL" id="EDM81075.1"/>
    </source>
</evidence>
<protein>
    <recommendedName>
        <fullName evidence="3">Sulfotransferase</fullName>
    </recommendedName>
</protein>
<dbReference type="EMBL" id="ABCS01000006">
    <property type="protein sequence ID" value="EDM81075.1"/>
    <property type="molecule type" value="Genomic_DNA"/>
</dbReference>
<proteinExistence type="predicted"/>
<dbReference type="Gene3D" id="3.40.50.300">
    <property type="entry name" value="P-loop containing nucleotide triphosphate hydrolases"/>
    <property type="match status" value="1"/>
</dbReference>
<dbReference type="OrthoDB" id="9800698at2"/>
<comment type="caution">
    <text evidence="1">The sequence shown here is derived from an EMBL/GenBank/DDBJ whole genome shotgun (WGS) entry which is preliminary data.</text>
</comment>
<dbReference type="SUPFAM" id="SSF52540">
    <property type="entry name" value="P-loop containing nucleoside triphosphate hydrolases"/>
    <property type="match status" value="1"/>
</dbReference>
<dbReference type="RefSeq" id="WP_006969890.1">
    <property type="nucleotide sequence ID" value="NZ_ABCS01000006.1"/>
</dbReference>
<dbReference type="Proteomes" id="UP000005801">
    <property type="component" value="Unassembled WGS sequence"/>
</dbReference>
<dbReference type="PANTHER" id="PTHR36451">
    <property type="entry name" value="PAPS-DEPENDENT SULFOTRANSFERASE STF3"/>
    <property type="match status" value="1"/>
</dbReference>
<dbReference type="PANTHER" id="PTHR36451:SF1">
    <property type="entry name" value="OMEGA-HYDROXY-BETA-DIHYDROMENAQUINONE-9 SULFOTRANSFERASE STF3"/>
    <property type="match status" value="1"/>
</dbReference>
<dbReference type="eggNOG" id="ENOG502ZCIG">
    <property type="taxonomic scope" value="Bacteria"/>
</dbReference>
<organism evidence="1 2">
    <name type="scientific">Plesiocystis pacifica SIR-1</name>
    <dbReference type="NCBI Taxonomy" id="391625"/>
    <lineage>
        <taxon>Bacteria</taxon>
        <taxon>Pseudomonadati</taxon>
        <taxon>Myxococcota</taxon>
        <taxon>Polyangia</taxon>
        <taxon>Nannocystales</taxon>
        <taxon>Nannocystaceae</taxon>
        <taxon>Plesiocystis</taxon>
    </lineage>
</organism>
<dbReference type="InterPro" id="IPR052736">
    <property type="entry name" value="Stf3_sulfotransferase"/>
</dbReference>
<reference evidence="1 2" key="1">
    <citation type="submission" date="2007-06" db="EMBL/GenBank/DDBJ databases">
        <authorList>
            <person name="Shimkets L."/>
            <person name="Ferriera S."/>
            <person name="Johnson J."/>
            <person name="Kravitz S."/>
            <person name="Beeson K."/>
            <person name="Sutton G."/>
            <person name="Rogers Y.-H."/>
            <person name="Friedman R."/>
            <person name="Frazier M."/>
            <person name="Venter J.C."/>
        </authorList>
    </citation>
    <scope>NUCLEOTIDE SEQUENCE [LARGE SCALE GENOMIC DNA]</scope>
    <source>
        <strain evidence="1 2">SIR-1</strain>
    </source>
</reference>
<dbReference type="AlphaFoldDB" id="A6FZJ1"/>
<sequence length="393" mass="43657">MGSTTSPLDPESLLQRARERLGDPALDSHALAPGFEQSFAVLLKALREEARLSPAGRQRAHDRLVDQLCQRSALATYEAAHAGPDAAAIERPLVITGFPRTGTSLLHNLLARVPGIWAPPLWQLRAPLAKASGSSEAAAAAREDTRAFLDALYTAAPELRTIRLMDADWPDECNWLLGPSFTTLVNAFRYFVPSYVRHLRGLDMRPAYADHARWLRALAQLNGRGSARLVLKDPFHLWQLEALFATYPDATVIHLHRDPAEVAPSLASLCATRQSVHTDAPRTRTEIGAYTLGLLDNGLRALERSRASLPAERFIDLPYRELIASPGEVLRRLGAKLDFATDADALERAGAWLTENRQHKAGRHRYTPEDFGFSEDILDEYFADYRSRFGLLI</sequence>